<dbReference type="SFLD" id="SFLDG01135">
    <property type="entry name" value="C1.5.6:_HAD__Beta-PGM__Phospha"/>
    <property type="match status" value="1"/>
</dbReference>
<dbReference type="PANTHER" id="PTHR43434:SF24">
    <property type="entry name" value="HYDROLASE-RELATED"/>
    <property type="match status" value="1"/>
</dbReference>
<gene>
    <name evidence="1" type="ORF">SAMN06295920_105221</name>
</gene>
<dbReference type="Gene3D" id="3.40.50.1000">
    <property type="entry name" value="HAD superfamily/HAD-like"/>
    <property type="match status" value="1"/>
</dbReference>
<protein>
    <submittedName>
        <fullName evidence="1">Phosphoglycolate phosphatase</fullName>
    </submittedName>
</protein>
<evidence type="ECO:0000313" key="1">
    <source>
        <dbReference type="EMBL" id="SKB71747.1"/>
    </source>
</evidence>
<keyword evidence="2" id="KW-1185">Reference proteome</keyword>
<dbReference type="Gene3D" id="1.10.150.240">
    <property type="entry name" value="Putative phosphatase, domain 2"/>
    <property type="match status" value="1"/>
</dbReference>
<dbReference type="GO" id="GO:0008967">
    <property type="term" value="F:phosphoglycolate phosphatase activity"/>
    <property type="evidence" value="ECO:0007669"/>
    <property type="project" value="TreeGrafter"/>
</dbReference>
<evidence type="ECO:0000313" key="2">
    <source>
        <dbReference type="Proteomes" id="UP000189818"/>
    </source>
</evidence>
<dbReference type="OrthoDB" id="9793014at2"/>
<reference evidence="2" key="1">
    <citation type="submission" date="2017-02" db="EMBL/GenBank/DDBJ databases">
        <authorList>
            <person name="Varghese N."/>
            <person name="Submissions S."/>
        </authorList>
    </citation>
    <scope>NUCLEOTIDE SEQUENCE [LARGE SCALE GENOMIC DNA]</scope>
    <source>
        <strain evidence="2">UM2</strain>
    </source>
</reference>
<dbReference type="InterPro" id="IPR023198">
    <property type="entry name" value="PGP-like_dom2"/>
</dbReference>
<dbReference type="InterPro" id="IPR023214">
    <property type="entry name" value="HAD_sf"/>
</dbReference>
<dbReference type="Pfam" id="PF13419">
    <property type="entry name" value="HAD_2"/>
    <property type="match status" value="1"/>
</dbReference>
<dbReference type="RefSeq" id="WP_079648587.1">
    <property type="nucleotide sequence ID" value="NZ_FUYM01000005.1"/>
</dbReference>
<dbReference type="STRING" id="439228.SAMN06295920_105221"/>
<proteinExistence type="predicted"/>
<dbReference type="GO" id="GO:0006281">
    <property type="term" value="P:DNA repair"/>
    <property type="evidence" value="ECO:0007669"/>
    <property type="project" value="TreeGrafter"/>
</dbReference>
<organism evidence="1 2">
    <name type="scientific">Rhizorhabdus histidinilytica</name>
    <dbReference type="NCBI Taxonomy" id="439228"/>
    <lineage>
        <taxon>Bacteria</taxon>
        <taxon>Pseudomonadati</taxon>
        <taxon>Pseudomonadota</taxon>
        <taxon>Alphaproteobacteria</taxon>
        <taxon>Sphingomonadales</taxon>
        <taxon>Sphingomonadaceae</taxon>
        <taxon>Rhizorhabdus</taxon>
    </lineage>
</organism>
<accession>A0A1T5DJC8</accession>
<dbReference type="InterPro" id="IPR041492">
    <property type="entry name" value="HAD_2"/>
</dbReference>
<dbReference type="InterPro" id="IPR036412">
    <property type="entry name" value="HAD-like_sf"/>
</dbReference>
<dbReference type="InterPro" id="IPR050155">
    <property type="entry name" value="HAD-like_hydrolase_sf"/>
</dbReference>
<dbReference type="GO" id="GO:0005829">
    <property type="term" value="C:cytosol"/>
    <property type="evidence" value="ECO:0007669"/>
    <property type="project" value="TreeGrafter"/>
</dbReference>
<dbReference type="Proteomes" id="UP000189818">
    <property type="component" value="Unassembled WGS sequence"/>
</dbReference>
<dbReference type="PANTHER" id="PTHR43434">
    <property type="entry name" value="PHOSPHOGLYCOLATE PHOSPHATASE"/>
    <property type="match status" value="1"/>
</dbReference>
<sequence length="230" mass="24414">MSGFASGPNRLAIFDCDGTLVDSQANICRAMAEAFAIEKLPEPDAPAVRRVVGLNLTQAVAVLLPDADHDLHVRVGETYKRAFQAMRGAGEVDEPLFPGVAETLRALDADGWLLAVATGKSDRGLHHCLETHGIHGLFVSLQTADRHPSKPHPSMIIQAMADAGAIPATSVMIGDTSFDIGMGVNAGCATIGVAWGYHTPRELFDEGADFVADRPDQLPEILRLALSAQP</sequence>
<dbReference type="AlphaFoldDB" id="A0A1T5DJC8"/>
<name>A0A1T5DJC8_9SPHN</name>
<dbReference type="SFLD" id="SFLDG01129">
    <property type="entry name" value="C1.5:_HAD__Beta-PGM__Phosphata"/>
    <property type="match status" value="1"/>
</dbReference>
<dbReference type="SUPFAM" id="SSF56784">
    <property type="entry name" value="HAD-like"/>
    <property type="match status" value="1"/>
</dbReference>
<dbReference type="EMBL" id="FUYM01000005">
    <property type="protein sequence ID" value="SKB71747.1"/>
    <property type="molecule type" value="Genomic_DNA"/>
</dbReference>
<dbReference type="SFLD" id="SFLDS00003">
    <property type="entry name" value="Haloacid_Dehalogenase"/>
    <property type="match status" value="1"/>
</dbReference>